<evidence type="ECO:0000256" key="1">
    <source>
        <dbReference type="SAM" id="Phobius"/>
    </source>
</evidence>
<organism evidence="2 3">
    <name type="scientific">Acidithiobacillus thiooxidans ATCC 19377</name>
    <dbReference type="NCBI Taxonomy" id="637390"/>
    <lineage>
        <taxon>Bacteria</taxon>
        <taxon>Pseudomonadati</taxon>
        <taxon>Pseudomonadota</taxon>
        <taxon>Acidithiobacillia</taxon>
        <taxon>Acidithiobacillales</taxon>
        <taxon>Acidithiobacillaceae</taxon>
        <taxon>Acidithiobacillus</taxon>
    </lineage>
</organism>
<keyword evidence="1" id="KW-0472">Membrane</keyword>
<dbReference type="RefSeq" id="WP_153940595.1">
    <property type="nucleotide sequence ID" value="NZ_CP045571.1"/>
</dbReference>
<dbReference type="PROSITE" id="PS51257">
    <property type="entry name" value="PROKAR_LIPOPROTEIN"/>
    <property type="match status" value="1"/>
</dbReference>
<dbReference type="AlphaFoldDB" id="A0A5P9XQA3"/>
<dbReference type="Gene3D" id="2.30.30.830">
    <property type="match status" value="1"/>
</dbReference>
<evidence type="ECO:0000313" key="2">
    <source>
        <dbReference type="EMBL" id="QFX95958.1"/>
    </source>
</evidence>
<feature type="transmembrane region" description="Helical" evidence="1">
    <location>
        <begin position="7"/>
        <end position="26"/>
    </location>
</feature>
<evidence type="ECO:0000313" key="3">
    <source>
        <dbReference type="Proteomes" id="UP000363590"/>
    </source>
</evidence>
<dbReference type="KEGG" id="atx:GCD22_01660"/>
<proteinExistence type="predicted"/>
<dbReference type="EMBL" id="CP045571">
    <property type="protein sequence ID" value="QFX95958.1"/>
    <property type="molecule type" value="Genomic_DNA"/>
</dbReference>
<gene>
    <name evidence="2" type="ORF">GCD22_01660</name>
</gene>
<dbReference type="Pfam" id="PF04351">
    <property type="entry name" value="PilP"/>
    <property type="match status" value="1"/>
</dbReference>
<dbReference type="GeneID" id="60696004"/>
<sequence length="196" mass="21835">MDKRGTAVYVWIPTALVWASVCLLSGCSQQTETMQSLHQFVQHVPKTTVSIPPLPKTPLWKPLAYQNPAHLDPFTSFSEALLRAEAEQKGVHPAPMQHGPVQPLEKYPLSSLHLTGMVRTLSRVQPAQGHLWAILQTPKHRVYRATLGSAVGTHDGRITAMHHQNGHSIITVTQYVRNIFGKYQRRVTVLRMQGGG</sequence>
<protein>
    <submittedName>
        <fullName evidence="2">Pilus assembly protein PilP</fullName>
    </submittedName>
</protein>
<accession>A0A5P9XQA3</accession>
<name>A0A5P9XQA3_ACITH</name>
<keyword evidence="1" id="KW-1133">Transmembrane helix</keyword>
<keyword evidence="1" id="KW-0812">Transmembrane</keyword>
<dbReference type="InterPro" id="IPR007446">
    <property type="entry name" value="PilP"/>
</dbReference>
<reference evidence="2 3" key="1">
    <citation type="submission" date="2019-10" db="EMBL/GenBank/DDBJ databases">
        <authorList>
            <person name="Wang R."/>
        </authorList>
    </citation>
    <scope>NUCLEOTIDE SEQUENCE [LARGE SCALE GENOMIC DNA]</scope>
    <source>
        <strain evidence="2 3">ATCC 19377</strain>
    </source>
</reference>
<dbReference type="Proteomes" id="UP000363590">
    <property type="component" value="Chromosome"/>
</dbReference>